<dbReference type="PRINTS" id="PR00793">
    <property type="entry name" value="PROAMNOPTASE"/>
</dbReference>
<gene>
    <name evidence="4" type="ORF">GFSPODELE1_LOCUS1588</name>
</gene>
<dbReference type="Gene3D" id="3.40.50.1820">
    <property type="entry name" value="alpha/beta hydrolase"/>
    <property type="match status" value="1"/>
</dbReference>
<evidence type="ECO:0000256" key="2">
    <source>
        <dbReference type="ARBA" id="ARBA00022801"/>
    </source>
</evidence>
<sequence>MAASKCMALSSRRISSRLHGSISRSLGPRHHPVIPAIVRSRPGTSISVLHSVNLRAEPRVYTSRTSVSRPLSTMATTKPSAEGTIDFPYNGETFQTYYKVFGDLNNRTRSPLIALHGGPGLSHDYLLPISDLATTANIPVILYDQIGNARSTHLKDKPPTFWTVDLFIDELVNLLNHFNISDSFDLLGHSWGGILGSEFEVRRQPAGLKHLILSDSLAASALWNKSNMELMQSMPKEVQEGLGAGMKDPAKFWAALQEFHKVYGCTVKPFPQEYLDSMLWVFGPNGDPTVAGAPILKDWTIIDRLNLVRVPAFVINGRKDIAQDFVVKPFFDGIKKVKWVTFENSSHTPFFEEREKYMKLVGDFLAL</sequence>
<evidence type="ECO:0000313" key="5">
    <source>
        <dbReference type="Proteomes" id="UP001497453"/>
    </source>
</evidence>
<dbReference type="InterPro" id="IPR050266">
    <property type="entry name" value="AB_hydrolase_sf"/>
</dbReference>
<keyword evidence="2" id="KW-0378">Hydrolase</keyword>
<dbReference type="Proteomes" id="UP001497453">
    <property type="component" value="Chromosome 1"/>
</dbReference>
<evidence type="ECO:0000259" key="3">
    <source>
        <dbReference type="Pfam" id="PF00561"/>
    </source>
</evidence>
<dbReference type="PANTHER" id="PTHR43798:SF33">
    <property type="entry name" value="HYDROLASE, PUTATIVE (AFU_ORTHOLOGUE AFUA_2G14860)-RELATED"/>
    <property type="match status" value="1"/>
</dbReference>
<evidence type="ECO:0000313" key="4">
    <source>
        <dbReference type="EMBL" id="CAL1697307.1"/>
    </source>
</evidence>
<name>A0ABP1CNN8_9APHY</name>
<protein>
    <recommendedName>
        <fullName evidence="3">AB hydrolase-1 domain-containing protein</fullName>
    </recommendedName>
</protein>
<dbReference type="InterPro" id="IPR029058">
    <property type="entry name" value="AB_hydrolase_fold"/>
</dbReference>
<proteinExistence type="inferred from homology"/>
<comment type="similarity">
    <text evidence="1">Belongs to the peptidase S33 family.</text>
</comment>
<reference evidence="5" key="1">
    <citation type="submission" date="2024-04" db="EMBL/GenBank/DDBJ databases">
        <authorList>
            <person name="Shaw F."/>
            <person name="Minotto A."/>
        </authorList>
    </citation>
    <scope>NUCLEOTIDE SEQUENCE [LARGE SCALE GENOMIC DNA]</scope>
</reference>
<accession>A0ABP1CNN8</accession>
<dbReference type="InterPro" id="IPR002410">
    <property type="entry name" value="Peptidase_S33"/>
</dbReference>
<evidence type="ECO:0000256" key="1">
    <source>
        <dbReference type="ARBA" id="ARBA00010088"/>
    </source>
</evidence>
<dbReference type="InterPro" id="IPR000073">
    <property type="entry name" value="AB_hydrolase_1"/>
</dbReference>
<organism evidence="4 5">
    <name type="scientific">Somion occarium</name>
    <dbReference type="NCBI Taxonomy" id="3059160"/>
    <lineage>
        <taxon>Eukaryota</taxon>
        <taxon>Fungi</taxon>
        <taxon>Dikarya</taxon>
        <taxon>Basidiomycota</taxon>
        <taxon>Agaricomycotina</taxon>
        <taxon>Agaricomycetes</taxon>
        <taxon>Polyporales</taxon>
        <taxon>Cerrenaceae</taxon>
        <taxon>Somion</taxon>
    </lineage>
</organism>
<dbReference type="SUPFAM" id="SSF53474">
    <property type="entry name" value="alpha/beta-Hydrolases"/>
    <property type="match status" value="1"/>
</dbReference>
<keyword evidence="5" id="KW-1185">Reference proteome</keyword>
<dbReference type="EMBL" id="OZ037944">
    <property type="protein sequence ID" value="CAL1697307.1"/>
    <property type="molecule type" value="Genomic_DNA"/>
</dbReference>
<dbReference type="PANTHER" id="PTHR43798">
    <property type="entry name" value="MONOACYLGLYCEROL LIPASE"/>
    <property type="match status" value="1"/>
</dbReference>
<dbReference type="Pfam" id="PF00561">
    <property type="entry name" value="Abhydrolase_1"/>
    <property type="match status" value="1"/>
</dbReference>
<feature type="domain" description="AB hydrolase-1" evidence="3">
    <location>
        <begin position="111"/>
        <end position="353"/>
    </location>
</feature>